<evidence type="ECO:0000313" key="1">
    <source>
        <dbReference type="EMBL" id="AMP05869.1"/>
    </source>
</evidence>
<name>A0A127Q732_9BURK</name>
<organism evidence="1 2">
    <name type="scientific">Collimonas pratensis</name>
    <dbReference type="NCBI Taxonomy" id="279113"/>
    <lineage>
        <taxon>Bacteria</taxon>
        <taxon>Pseudomonadati</taxon>
        <taxon>Pseudomonadota</taxon>
        <taxon>Betaproteobacteria</taxon>
        <taxon>Burkholderiales</taxon>
        <taxon>Oxalobacteraceae</taxon>
        <taxon>Collimonas</taxon>
    </lineage>
</organism>
<evidence type="ECO:0000313" key="2">
    <source>
        <dbReference type="Proteomes" id="UP000074561"/>
    </source>
</evidence>
<proteinExistence type="predicted"/>
<dbReference type="EMBL" id="CP013234">
    <property type="protein sequence ID" value="AMP05869.1"/>
    <property type="molecule type" value="Genomic_DNA"/>
</dbReference>
<dbReference type="PATRIC" id="fig|279113.9.peg.3517"/>
<gene>
    <name evidence="1" type="ORF">CPter91_3548</name>
</gene>
<sequence>MTCPTKPCGQRREQAVVYQCSIIFYIHPAMSKLWRLSPGTSSDKDLQN</sequence>
<dbReference type="AlphaFoldDB" id="A0A127Q732"/>
<dbReference type="KEGG" id="cpra:CPter91_3548"/>
<dbReference type="Proteomes" id="UP000074561">
    <property type="component" value="Chromosome"/>
</dbReference>
<accession>A0A127Q732</accession>
<dbReference type="STRING" id="279113.CPter91_3548"/>
<reference evidence="1 2" key="1">
    <citation type="submission" date="2015-11" db="EMBL/GenBank/DDBJ databases">
        <title>Exploring the genomic traits of fungus-feeding bacterial genus Collimonas.</title>
        <authorList>
            <person name="Song C."/>
            <person name="Schmidt R."/>
            <person name="de Jager V."/>
            <person name="Krzyzanowska D."/>
            <person name="Jongedijk E."/>
            <person name="Cankar K."/>
            <person name="Beekwilder J."/>
            <person name="van Veen A."/>
            <person name="de Boer W."/>
            <person name="van Veen J.A."/>
            <person name="Garbeva P."/>
        </authorList>
    </citation>
    <scope>NUCLEOTIDE SEQUENCE [LARGE SCALE GENOMIC DNA]</scope>
    <source>
        <strain evidence="1 2">Ter91</strain>
    </source>
</reference>
<protein>
    <submittedName>
        <fullName evidence="1">Uncharacterized protein</fullName>
    </submittedName>
</protein>